<name>A0A1H1V213_9ACTN</name>
<evidence type="ECO:0000313" key="3">
    <source>
        <dbReference type="Proteomes" id="UP000198983"/>
    </source>
</evidence>
<keyword evidence="3" id="KW-1185">Reference proteome</keyword>
<evidence type="ECO:0000256" key="1">
    <source>
        <dbReference type="SAM" id="MobiDB-lite"/>
    </source>
</evidence>
<dbReference type="AlphaFoldDB" id="A0A1H1V213"/>
<feature type="region of interest" description="Disordered" evidence="1">
    <location>
        <begin position="48"/>
        <end position="71"/>
    </location>
</feature>
<accession>A0A1H1V213</accession>
<proteinExistence type="predicted"/>
<dbReference type="Proteomes" id="UP000198983">
    <property type="component" value="Chromosome I"/>
</dbReference>
<dbReference type="EMBL" id="LT629732">
    <property type="protein sequence ID" value="SDS78239.1"/>
    <property type="molecule type" value="Genomic_DNA"/>
</dbReference>
<reference evidence="2 3" key="1">
    <citation type="submission" date="2016-10" db="EMBL/GenBank/DDBJ databases">
        <authorList>
            <person name="de Groot N.N."/>
        </authorList>
    </citation>
    <scope>NUCLEOTIDE SEQUENCE [LARGE SCALE GENOMIC DNA]</scope>
    <source>
        <strain evidence="2 3">DSM 22024</strain>
    </source>
</reference>
<sequence>MTVRELTVKEVDWAVSTLARRQEPLVDKAPIFSGPRLGWPATDRPSLFSGGTHEPLPRRAGHRAGWNVRAG</sequence>
<protein>
    <submittedName>
        <fullName evidence="2">Uncharacterized protein</fullName>
    </submittedName>
</protein>
<organism evidence="2 3">
    <name type="scientific">Actinopolymorpha singaporensis</name>
    <dbReference type="NCBI Taxonomy" id="117157"/>
    <lineage>
        <taxon>Bacteria</taxon>
        <taxon>Bacillati</taxon>
        <taxon>Actinomycetota</taxon>
        <taxon>Actinomycetes</taxon>
        <taxon>Propionibacteriales</taxon>
        <taxon>Actinopolymorphaceae</taxon>
        <taxon>Actinopolymorpha</taxon>
    </lineage>
</organism>
<evidence type="ECO:0000313" key="2">
    <source>
        <dbReference type="EMBL" id="SDS78239.1"/>
    </source>
</evidence>
<gene>
    <name evidence="2" type="ORF">SAMN04489717_3851</name>
</gene>
<dbReference type="STRING" id="117157.SAMN04489717_3851"/>